<proteinExistence type="predicted"/>
<dbReference type="AlphaFoldDB" id="A0A7W9CED9"/>
<accession>A0A7W9CED9</accession>
<comment type="caution">
    <text evidence="2">The sequence shown here is derived from an EMBL/GenBank/DDBJ whole genome shotgun (WGS) entry which is preliminary data.</text>
</comment>
<keyword evidence="3" id="KW-1185">Reference proteome</keyword>
<dbReference type="EMBL" id="JACHMU010000001">
    <property type="protein sequence ID" value="MBB5743989.1"/>
    <property type="molecule type" value="Genomic_DNA"/>
</dbReference>
<dbReference type="RefSeq" id="WP_144795320.1">
    <property type="nucleotide sequence ID" value="NZ_BAAAPG010000001.1"/>
</dbReference>
<name>A0A7W9CED9_9MICO</name>
<dbReference type="Proteomes" id="UP000517712">
    <property type="component" value="Unassembled WGS sequence"/>
</dbReference>
<evidence type="ECO:0000313" key="3">
    <source>
        <dbReference type="Proteomes" id="UP000517712"/>
    </source>
</evidence>
<dbReference type="Pfam" id="PF25355">
    <property type="entry name" value="DUF7882"/>
    <property type="match status" value="1"/>
</dbReference>
<organism evidence="2 3">
    <name type="scientific">Microbacterium ginsengiterrae</name>
    <dbReference type="NCBI Taxonomy" id="546115"/>
    <lineage>
        <taxon>Bacteria</taxon>
        <taxon>Bacillati</taxon>
        <taxon>Actinomycetota</taxon>
        <taxon>Actinomycetes</taxon>
        <taxon>Micrococcales</taxon>
        <taxon>Microbacteriaceae</taxon>
        <taxon>Microbacterium</taxon>
    </lineage>
</organism>
<protein>
    <recommendedName>
        <fullName evidence="1">DUF7882 domain-containing protein</fullName>
    </recommendedName>
</protein>
<reference evidence="2 3" key="1">
    <citation type="submission" date="2020-08" db="EMBL/GenBank/DDBJ databases">
        <title>Sequencing the genomes of 1000 actinobacteria strains.</title>
        <authorList>
            <person name="Klenk H.-P."/>
        </authorList>
    </citation>
    <scope>NUCLEOTIDE SEQUENCE [LARGE SCALE GENOMIC DNA]</scope>
    <source>
        <strain evidence="2 3">DSM 24823</strain>
    </source>
</reference>
<sequence>MGTLTYDSKVTASFDDRVLAHLQQVIWSKLRRGEAFPFTWTDPTRAGLGRTSVWLTPNAPLSFQYFGSRTPRLNPAWIDVLTKSANSPGGLVLLPEPDGATA</sequence>
<feature type="domain" description="DUF7882" evidence="1">
    <location>
        <begin position="1"/>
        <end position="96"/>
    </location>
</feature>
<dbReference type="InterPro" id="IPR057204">
    <property type="entry name" value="DUF7882"/>
</dbReference>
<evidence type="ECO:0000259" key="1">
    <source>
        <dbReference type="Pfam" id="PF25355"/>
    </source>
</evidence>
<gene>
    <name evidence="2" type="ORF">HD600_002486</name>
</gene>
<evidence type="ECO:0000313" key="2">
    <source>
        <dbReference type="EMBL" id="MBB5743989.1"/>
    </source>
</evidence>